<feature type="domain" description="Type I restriction enzyme R protein N-terminal" evidence="1">
    <location>
        <begin position="36"/>
        <end position="145"/>
    </location>
</feature>
<protein>
    <submittedName>
        <fullName evidence="2">Type I restriction enzyme HsdR N-terminal domain-containing protein</fullName>
    </submittedName>
</protein>
<dbReference type="RefSeq" id="WP_282589759.1">
    <property type="nucleotide sequence ID" value="NZ_JAPAAF010000001.1"/>
</dbReference>
<evidence type="ECO:0000313" key="2">
    <source>
        <dbReference type="EMBL" id="MCW0481154.1"/>
    </source>
</evidence>
<gene>
    <name evidence="2" type="ORF">N2K84_00325</name>
</gene>
<name>A0AA41Y0E9_9BACT</name>
<dbReference type="InterPro" id="IPR029464">
    <property type="entry name" value="HSDR_N"/>
</dbReference>
<dbReference type="EMBL" id="JAPAAF010000001">
    <property type="protein sequence ID" value="MCW0481154.1"/>
    <property type="molecule type" value="Genomic_DNA"/>
</dbReference>
<evidence type="ECO:0000259" key="1">
    <source>
        <dbReference type="Pfam" id="PF13588"/>
    </source>
</evidence>
<dbReference type="Proteomes" id="UP001163821">
    <property type="component" value="Unassembled WGS sequence"/>
</dbReference>
<sequence>MFTKLNLPTYSFRTTQESGKLRIFDEIRKKFLVLTPEEWVRQNFVRFLIEEKGFPAQLMALESGLKVNQNQFRADLLVYDRAGQPLLVVEFKAPTVKVTQETFDQVARYNMKFQVPYVIVSNGLSHYCCQIDFSTKTYSFLKEIPAFGELIG</sequence>
<comment type="caution">
    <text evidence="2">The sequence shown here is derived from an EMBL/GenBank/DDBJ whole genome shotgun (WGS) entry which is preliminary data.</text>
</comment>
<dbReference type="Gene3D" id="3.90.1570.30">
    <property type="match status" value="1"/>
</dbReference>
<accession>A0AA41Y0E9</accession>
<dbReference type="AlphaFoldDB" id="A0AA41Y0E9"/>
<proteinExistence type="predicted"/>
<dbReference type="Pfam" id="PF13588">
    <property type="entry name" value="HSDR_N_2"/>
    <property type="match status" value="1"/>
</dbReference>
<evidence type="ECO:0000313" key="3">
    <source>
        <dbReference type="Proteomes" id="UP001163821"/>
    </source>
</evidence>
<organism evidence="2 3">
    <name type="scientific">Gaoshiqia sediminis</name>
    <dbReference type="NCBI Taxonomy" id="2986998"/>
    <lineage>
        <taxon>Bacteria</taxon>
        <taxon>Pseudomonadati</taxon>
        <taxon>Bacteroidota</taxon>
        <taxon>Bacteroidia</taxon>
        <taxon>Marinilabiliales</taxon>
        <taxon>Prolixibacteraceae</taxon>
        <taxon>Gaoshiqia</taxon>
    </lineage>
</organism>
<reference evidence="2" key="1">
    <citation type="submission" date="2022-10" db="EMBL/GenBank/DDBJ databases">
        <title>Gaoshiqiia sediminis gen. nov., sp. nov., isolated from coastal sediment.</title>
        <authorList>
            <person name="Yu W.X."/>
            <person name="Mu D.S."/>
            <person name="Du J.Z."/>
            <person name="Liang Y.Q."/>
        </authorList>
    </citation>
    <scope>NUCLEOTIDE SEQUENCE</scope>
    <source>
        <strain evidence="2">A06</strain>
    </source>
</reference>
<keyword evidence="3" id="KW-1185">Reference proteome</keyword>